<dbReference type="SUPFAM" id="SSF52540">
    <property type="entry name" value="P-loop containing nucleoside triphosphate hydrolases"/>
    <property type="match status" value="1"/>
</dbReference>
<dbReference type="GO" id="GO:0006270">
    <property type="term" value="P:DNA replication initiation"/>
    <property type="evidence" value="ECO:0007669"/>
    <property type="project" value="TreeGrafter"/>
</dbReference>
<dbReference type="STRING" id="1802410.A3H75_02250"/>
<dbReference type="InterPro" id="IPR042115">
    <property type="entry name" value="PriA_3primeBD_sf"/>
</dbReference>
<dbReference type="GO" id="GO:0006310">
    <property type="term" value="P:DNA recombination"/>
    <property type="evidence" value="ECO:0007669"/>
    <property type="project" value="TreeGrafter"/>
</dbReference>
<keyword evidence="2" id="KW-0067">ATP-binding</keyword>
<dbReference type="Gene3D" id="3.40.50.300">
    <property type="entry name" value="P-loop containing nucleotide triphosphate hydrolases"/>
    <property type="match status" value="1"/>
</dbReference>
<dbReference type="EMBL" id="MGES01000044">
    <property type="protein sequence ID" value="OGL88478.1"/>
    <property type="molecule type" value="Genomic_DNA"/>
</dbReference>
<dbReference type="GO" id="GO:0005524">
    <property type="term" value="F:ATP binding"/>
    <property type="evidence" value="ECO:0007669"/>
    <property type="project" value="UniProtKB-KW"/>
</dbReference>
<evidence type="ECO:0000313" key="6">
    <source>
        <dbReference type="Proteomes" id="UP000176678"/>
    </source>
</evidence>
<dbReference type="PANTHER" id="PTHR30580:SF0">
    <property type="entry name" value="PRIMOSOMAL PROTEIN N"/>
    <property type="match status" value="1"/>
</dbReference>
<evidence type="ECO:0000256" key="1">
    <source>
        <dbReference type="ARBA" id="ARBA00022741"/>
    </source>
</evidence>
<protein>
    <recommendedName>
        <fullName evidence="4">Primosomal protein N' 3' DNA-binding domain-containing protein</fullName>
    </recommendedName>
</protein>
<dbReference type="PANTHER" id="PTHR30580">
    <property type="entry name" value="PRIMOSOMAL PROTEIN N"/>
    <property type="match status" value="1"/>
</dbReference>
<dbReference type="Proteomes" id="UP000176678">
    <property type="component" value="Unassembled WGS sequence"/>
</dbReference>
<evidence type="ECO:0000313" key="5">
    <source>
        <dbReference type="EMBL" id="OGL88478.1"/>
    </source>
</evidence>
<dbReference type="AlphaFoldDB" id="A0A1F7VEC9"/>
<dbReference type="InterPro" id="IPR041222">
    <property type="entry name" value="PriA_3primeBD"/>
</dbReference>
<dbReference type="InterPro" id="IPR027417">
    <property type="entry name" value="P-loop_NTPase"/>
</dbReference>
<organism evidence="5 6">
    <name type="scientific">Candidatus Uhrbacteria bacterium RIFCSPLOWO2_02_FULL_51_9</name>
    <dbReference type="NCBI Taxonomy" id="1802410"/>
    <lineage>
        <taxon>Bacteria</taxon>
        <taxon>Candidatus Uhriibacteriota</taxon>
    </lineage>
</organism>
<reference evidence="5 6" key="1">
    <citation type="journal article" date="2016" name="Nat. Commun.">
        <title>Thousands of microbial genomes shed light on interconnected biogeochemical processes in an aquifer system.</title>
        <authorList>
            <person name="Anantharaman K."/>
            <person name="Brown C.T."/>
            <person name="Hug L.A."/>
            <person name="Sharon I."/>
            <person name="Castelle C.J."/>
            <person name="Probst A.J."/>
            <person name="Thomas B.C."/>
            <person name="Singh A."/>
            <person name="Wilkins M.J."/>
            <person name="Karaoz U."/>
            <person name="Brodie E.L."/>
            <person name="Williams K.H."/>
            <person name="Hubbard S.S."/>
            <person name="Banfield J.F."/>
        </authorList>
    </citation>
    <scope>NUCLEOTIDE SEQUENCE [LARGE SCALE GENOMIC DNA]</scope>
</reference>
<dbReference type="GO" id="GO:0043138">
    <property type="term" value="F:3'-5' DNA helicase activity"/>
    <property type="evidence" value="ECO:0007669"/>
    <property type="project" value="TreeGrafter"/>
</dbReference>
<dbReference type="Pfam" id="PF17764">
    <property type="entry name" value="PriA_3primeBD"/>
    <property type="match status" value="1"/>
</dbReference>
<dbReference type="Gene3D" id="3.40.1440.60">
    <property type="entry name" value="PriA, 3(prime) DNA-binding domain"/>
    <property type="match status" value="1"/>
</dbReference>
<dbReference type="GO" id="GO:0003677">
    <property type="term" value="F:DNA binding"/>
    <property type="evidence" value="ECO:0007669"/>
    <property type="project" value="UniProtKB-KW"/>
</dbReference>
<evidence type="ECO:0000259" key="4">
    <source>
        <dbReference type="Pfam" id="PF17764"/>
    </source>
</evidence>
<evidence type="ECO:0000256" key="2">
    <source>
        <dbReference type="ARBA" id="ARBA00022840"/>
    </source>
</evidence>
<comment type="caution">
    <text evidence="5">The sequence shown here is derived from an EMBL/GenBank/DDBJ whole genome shotgun (WGS) entry which is preliminary data.</text>
</comment>
<keyword evidence="3" id="KW-0238">DNA-binding</keyword>
<sequence length="621" mass="69690">MIAEVVPLRRLPRKLSTLDYKIPTGLLVKPGSLVTIPFRGKKVFGMVIGTKSKTNVPVKMLHNITEAVFSKPLLASQQLALARAISEHYQTPLGTIMATQCPPLQPRKLRDIKIPPFAGIKRKTGEERYLWYHKPEEKQRWVIANLSISAPGQTLIVVPEKWHIREWHTILSSFIPAEHIAVITSDASVKDAFTSYFAVRRGEARVILGTKTALFAPFCNLTSVILDFEHHPSHKNWDQAPRYHAREVAEKLAALSHASLFVMSHTPSVTSALRLQNHPAMRSGDTQNIVIADLKEERQKKNYGVWSDAAMDGLQKAILERKDIVVLNHRRGAHTSIICQDCGRAARCPNCSLPLIHHERANILACHPCHLTQPMVSTCAFCHGPSMKFLGVGTEQVANELAKILHGHPYQIITIEGDTIPESLPVDKPVAIIGTSRALPFIRFGRVGTVCIIDVDNYLSIPEFHANEEFLGFIRDIHYAMPNAATLYLQTREPYRSLITALKTGALGGWYREELSLRRALHYPPFWSLLKLTYWTPSREEAEKAAALVFAKLKTLTQENKSAILTPPYGTHPPRRINQYGVVLLVRMPPEEAKIHFSDILEKLNLAAGWKIDVNPLQLLS</sequence>
<evidence type="ECO:0000256" key="3">
    <source>
        <dbReference type="ARBA" id="ARBA00023125"/>
    </source>
</evidence>
<name>A0A1F7VEC9_9BACT</name>
<proteinExistence type="predicted"/>
<keyword evidence="1" id="KW-0547">Nucleotide-binding</keyword>
<gene>
    <name evidence="5" type="ORF">A3H75_02250</name>
</gene>
<dbReference type="GO" id="GO:0006302">
    <property type="term" value="P:double-strand break repair"/>
    <property type="evidence" value="ECO:0007669"/>
    <property type="project" value="TreeGrafter"/>
</dbReference>
<accession>A0A1F7VEC9</accession>
<feature type="domain" description="Primosomal protein N' 3' DNA-binding" evidence="4">
    <location>
        <begin position="16"/>
        <end position="101"/>
    </location>
</feature>